<dbReference type="InterPro" id="IPR031311">
    <property type="entry name" value="CHIT_BIND_RR_consensus"/>
</dbReference>
<accession>A0A9P0BMK3</accession>
<evidence type="ECO:0000256" key="2">
    <source>
        <dbReference type="ARBA" id="ARBA00022729"/>
    </source>
</evidence>
<dbReference type="GO" id="GO:0031012">
    <property type="term" value="C:extracellular matrix"/>
    <property type="evidence" value="ECO:0007669"/>
    <property type="project" value="TreeGrafter"/>
</dbReference>
<dbReference type="EMBL" id="LR824015">
    <property type="protein sequence ID" value="CAH0583293.1"/>
    <property type="molecule type" value="Genomic_DNA"/>
</dbReference>
<organism evidence="5 6">
    <name type="scientific">Chrysodeixis includens</name>
    <name type="common">Soybean looper</name>
    <name type="synonym">Pseudoplusia includens</name>
    <dbReference type="NCBI Taxonomy" id="689277"/>
    <lineage>
        <taxon>Eukaryota</taxon>
        <taxon>Metazoa</taxon>
        <taxon>Ecdysozoa</taxon>
        <taxon>Arthropoda</taxon>
        <taxon>Hexapoda</taxon>
        <taxon>Insecta</taxon>
        <taxon>Pterygota</taxon>
        <taxon>Neoptera</taxon>
        <taxon>Endopterygota</taxon>
        <taxon>Lepidoptera</taxon>
        <taxon>Glossata</taxon>
        <taxon>Ditrysia</taxon>
        <taxon>Noctuoidea</taxon>
        <taxon>Noctuidae</taxon>
        <taxon>Plusiinae</taxon>
        <taxon>Chrysodeixis</taxon>
    </lineage>
</organism>
<dbReference type="GO" id="GO:0042302">
    <property type="term" value="F:structural constituent of cuticle"/>
    <property type="evidence" value="ECO:0007669"/>
    <property type="project" value="UniProtKB-UniRule"/>
</dbReference>
<reference evidence="5" key="1">
    <citation type="submission" date="2021-12" db="EMBL/GenBank/DDBJ databases">
        <authorList>
            <person name="King R."/>
        </authorList>
    </citation>
    <scope>NUCLEOTIDE SEQUENCE</scope>
</reference>
<dbReference type="PANTHER" id="PTHR12236:SF86">
    <property type="entry name" value="CCP84AC-RELATED"/>
    <property type="match status" value="1"/>
</dbReference>
<gene>
    <name evidence="5" type="ORF">CINC_LOCUS2241</name>
</gene>
<evidence type="ECO:0000256" key="1">
    <source>
        <dbReference type="ARBA" id="ARBA00022460"/>
    </source>
</evidence>
<dbReference type="PROSITE" id="PS00233">
    <property type="entry name" value="CHIT_BIND_RR_1"/>
    <property type="match status" value="1"/>
</dbReference>
<dbReference type="GO" id="GO:0005615">
    <property type="term" value="C:extracellular space"/>
    <property type="evidence" value="ECO:0007669"/>
    <property type="project" value="TreeGrafter"/>
</dbReference>
<sequence>MLRYLVPLILVVSSATSLRRVTGAQQSAASEAQIKFAIENKYDDTGPGAKKPEYAYATYKTLEDALIAYLDDPDTKLPEHERAKAINKLTQSPYFRPPSQSNKFHQNGEYKVIDKPQFRPLNQDIVSYNFPGSKIFFPEDTKLGKVGVRDLEANDIVGHIAPEKLEPFKFHKIQSVRGSPLSLAHYTRDHDVKKAFDQFDPHPKYTFSYGVHDKTTGDSKSAQETRDGGTVHGYYSFIDADGKTRTVHYTADDQQGFRATVRKAN</sequence>
<dbReference type="PROSITE" id="PS51155">
    <property type="entry name" value="CHIT_BIND_RR_2"/>
    <property type="match status" value="1"/>
</dbReference>
<evidence type="ECO:0000313" key="5">
    <source>
        <dbReference type="EMBL" id="CAH0583293.1"/>
    </source>
</evidence>
<evidence type="ECO:0000313" key="6">
    <source>
        <dbReference type="Proteomes" id="UP001154114"/>
    </source>
</evidence>
<dbReference type="InterPro" id="IPR000618">
    <property type="entry name" value="Insect_cuticle"/>
</dbReference>
<feature type="signal peptide" evidence="4">
    <location>
        <begin position="1"/>
        <end position="23"/>
    </location>
</feature>
<keyword evidence="2 4" id="KW-0732">Signal</keyword>
<keyword evidence="6" id="KW-1185">Reference proteome</keyword>
<dbReference type="Proteomes" id="UP001154114">
    <property type="component" value="Chromosome 12"/>
</dbReference>
<dbReference type="Pfam" id="PF00379">
    <property type="entry name" value="Chitin_bind_4"/>
    <property type="match status" value="1"/>
</dbReference>
<dbReference type="PANTHER" id="PTHR12236">
    <property type="entry name" value="STRUCTURAL CONTITUENT OF CUTICLE"/>
    <property type="match status" value="1"/>
</dbReference>
<dbReference type="InterPro" id="IPR051217">
    <property type="entry name" value="Insect_Cuticle_Struc_Prot"/>
</dbReference>
<evidence type="ECO:0000256" key="4">
    <source>
        <dbReference type="SAM" id="SignalP"/>
    </source>
</evidence>
<keyword evidence="1 3" id="KW-0193">Cuticle</keyword>
<dbReference type="AlphaFoldDB" id="A0A9P0BMK3"/>
<feature type="chain" id="PRO_5040296370" evidence="4">
    <location>
        <begin position="24"/>
        <end position="265"/>
    </location>
</feature>
<proteinExistence type="predicted"/>
<evidence type="ECO:0000256" key="3">
    <source>
        <dbReference type="PROSITE-ProRule" id="PRU00497"/>
    </source>
</evidence>
<dbReference type="PRINTS" id="PR00947">
    <property type="entry name" value="CUTICLE"/>
</dbReference>
<dbReference type="OrthoDB" id="6378451at2759"/>
<name>A0A9P0BMK3_CHRIL</name>
<protein>
    <submittedName>
        <fullName evidence="5">Uncharacterized protein</fullName>
    </submittedName>
</protein>